<organism evidence="1">
    <name type="scientific">plant metagenome</name>
    <dbReference type="NCBI Taxonomy" id="1297885"/>
    <lineage>
        <taxon>unclassified sequences</taxon>
        <taxon>metagenomes</taxon>
        <taxon>organismal metagenomes</taxon>
    </lineage>
</organism>
<dbReference type="AlphaFoldDB" id="A0A484SGN0"/>
<evidence type="ECO:0000313" key="2">
    <source>
        <dbReference type="EMBL" id="VFR95256.1"/>
    </source>
</evidence>
<gene>
    <name evidence="1" type="ORF">ISE1_3458</name>
    <name evidence="2" type="ORF">ISE2_3439</name>
</gene>
<name>A0A484SGN0_9ZZZZ</name>
<dbReference type="EMBL" id="CAADIM010000001">
    <property type="protein sequence ID" value="VFR61253.1"/>
    <property type="molecule type" value="Genomic_DNA"/>
</dbReference>
<proteinExistence type="predicted"/>
<sequence>MLAWEKQEITARGIIRGFVCDKKTVWCVAYRLGVGCVDRCVPGA</sequence>
<evidence type="ECO:0000313" key="1">
    <source>
        <dbReference type="EMBL" id="VFR61253.1"/>
    </source>
</evidence>
<dbReference type="EMBL" id="CAADIN010000036">
    <property type="protein sequence ID" value="VFR95256.1"/>
    <property type="molecule type" value="Genomic_DNA"/>
</dbReference>
<accession>A0A484SGN0</accession>
<protein>
    <submittedName>
        <fullName evidence="1">Uncharacterized protein</fullName>
    </submittedName>
</protein>
<reference evidence="1" key="1">
    <citation type="submission" date="2019-03" db="EMBL/GenBank/DDBJ databases">
        <authorList>
            <person name="Danneels B."/>
        </authorList>
    </citation>
    <scope>NUCLEOTIDE SEQUENCE</scope>
</reference>